<gene>
    <name evidence="3" type="ORF">FGO68_gene5179</name>
</gene>
<comment type="caution">
    <text evidence="3">The sequence shown here is derived from an EMBL/GenBank/DDBJ whole genome shotgun (WGS) entry which is preliminary data.</text>
</comment>
<feature type="compositionally biased region" description="Basic and acidic residues" evidence="2">
    <location>
        <begin position="164"/>
        <end position="174"/>
    </location>
</feature>
<dbReference type="EMBL" id="RRYP01025925">
    <property type="protein sequence ID" value="TNV71907.1"/>
    <property type="molecule type" value="Genomic_DNA"/>
</dbReference>
<dbReference type="Proteomes" id="UP000785679">
    <property type="component" value="Unassembled WGS sequence"/>
</dbReference>
<evidence type="ECO:0000256" key="1">
    <source>
        <dbReference type="SAM" id="Coils"/>
    </source>
</evidence>
<accession>A0A8J8NBL7</accession>
<keyword evidence="1" id="KW-0175">Coiled coil</keyword>
<dbReference type="AlphaFoldDB" id="A0A8J8NBL7"/>
<feature type="compositionally biased region" description="Polar residues" evidence="2">
    <location>
        <begin position="1"/>
        <end position="46"/>
    </location>
</feature>
<reference evidence="3" key="1">
    <citation type="submission" date="2019-06" db="EMBL/GenBank/DDBJ databases">
        <authorList>
            <person name="Zheng W."/>
        </authorList>
    </citation>
    <scope>NUCLEOTIDE SEQUENCE</scope>
    <source>
        <strain evidence="3">QDHG01</strain>
    </source>
</reference>
<protein>
    <submittedName>
        <fullName evidence="3">Uncharacterized protein</fullName>
    </submittedName>
</protein>
<proteinExistence type="predicted"/>
<feature type="region of interest" description="Disordered" evidence="2">
    <location>
        <begin position="133"/>
        <end position="186"/>
    </location>
</feature>
<feature type="compositionally biased region" description="Polar residues" evidence="2">
    <location>
        <begin position="133"/>
        <end position="163"/>
    </location>
</feature>
<feature type="region of interest" description="Disordered" evidence="2">
    <location>
        <begin position="1"/>
        <end position="47"/>
    </location>
</feature>
<keyword evidence="4" id="KW-1185">Reference proteome</keyword>
<feature type="coiled-coil region" evidence="1">
    <location>
        <begin position="51"/>
        <end position="78"/>
    </location>
</feature>
<evidence type="ECO:0000256" key="2">
    <source>
        <dbReference type="SAM" id="MobiDB-lite"/>
    </source>
</evidence>
<evidence type="ECO:0000313" key="4">
    <source>
        <dbReference type="Proteomes" id="UP000785679"/>
    </source>
</evidence>
<sequence>MLSTTQVLLSQKNDQSSSHQASMTKSREASQSPSKNEPFLHNNTQLKPDLGTLLQRQKAQLQAEKEKLEKKKYAFESSFGHTLATVSVATNNPDQQVVLQTERSHKESQRGGNNSNMSGLRKYIQAQCPQINSRYANNNNSTDSLPSHQSAEEQQSEGMVNSKEQQRAGQKHETSVQIGGMMISNQ</sequence>
<evidence type="ECO:0000313" key="3">
    <source>
        <dbReference type="EMBL" id="TNV71907.1"/>
    </source>
</evidence>
<name>A0A8J8NBL7_HALGN</name>
<organism evidence="3 4">
    <name type="scientific">Halteria grandinella</name>
    <dbReference type="NCBI Taxonomy" id="5974"/>
    <lineage>
        <taxon>Eukaryota</taxon>
        <taxon>Sar</taxon>
        <taxon>Alveolata</taxon>
        <taxon>Ciliophora</taxon>
        <taxon>Intramacronucleata</taxon>
        <taxon>Spirotrichea</taxon>
        <taxon>Stichotrichia</taxon>
        <taxon>Sporadotrichida</taxon>
        <taxon>Halteriidae</taxon>
        <taxon>Halteria</taxon>
    </lineage>
</organism>